<evidence type="ECO:0000313" key="2">
    <source>
        <dbReference type="Proteomes" id="UP000516437"/>
    </source>
</evidence>
<dbReference type="Proteomes" id="UP000516437">
    <property type="component" value="Chromosome 1"/>
</dbReference>
<reference evidence="1 2" key="1">
    <citation type="journal article" date="2019" name="Plant Biotechnol. J.">
        <title>The red bayberry genome and genetic basis of sex determination.</title>
        <authorList>
            <person name="Jia H.M."/>
            <person name="Jia H.J."/>
            <person name="Cai Q.L."/>
            <person name="Wang Y."/>
            <person name="Zhao H.B."/>
            <person name="Yang W.F."/>
            <person name="Wang G.Y."/>
            <person name="Li Y.H."/>
            <person name="Zhan D.L."/>
            <person name="Shen Y.T."/>
            <person name="Niu Q.F."/>
            <person name="Chang L."/>
            <person name="Qiu J."/>
            <person name="Zhao L."/>
            <person name="Xie H.B."/>
            <person name="Fu W.Y."/>
            <person name="Jin J."/>
            <person name="Li X.W."/>
            <person name="Jiao Y."/>
            <person name="Zhou C.C."/>
            <person name="Tu T."/>
            <person name="Chai C.Y."/>
            <person name="Gao J.L."/>
            <person name="Fan L.J."/>
            <person name="van de Weg E."/>
            <person name="Wang J.Y."/>
            <person name="Gao Z.S."/>
        </authorList>
    </citation>
    <scope>NUCLEOTIDE SEQUENCE [LARGE SCALE GENOMIC DNA]</scope>
    <source>
        <tissue evidence="1">Leaves</tissue>
    </source>
</reference>
<comment type="caution">
    <text evidence="1">The sequence shown here is derived from an EMBL/GenBank/DDBJ whole genome shotgun (WGS) entry which is preliminary data.</text>
</comment>
<dbReference type="AlphaFoldDB" id="A0A6A1WN16"/>
<accession>A0A6A1WN16</accession>
<name>A0A6A1WN16_9ROSI</name>
<keyword evidence="2" id="KW-1185">Reference proteome</keyword>
<protein>
    <submittedName>
        <fullName evidence="1">Uncharacterized protein</fullName>
    </submittedName>
</protein>
<proteinExistence type="predicted"/>
<gene>
    <name evidence="1" type="ORF">CJ030_MR1G007962</name>
</gene>
<dbReference type="EMBL" id="RXIC02000019">
    <property type="protein sequence ID" value="KAB1226725.1"/>
    <property type="molecule type" value="Genomic_DNA"/>
</dbReference>
<dbReference type="OrthoDB" id="1748347at2759"/>
<organism evidence="1 2">
    <name type="scientific">Morella rubra</name>
    <name type="common">Chinese bayberry</name>
    <dbReference type="NCBI Taxonomy" id="262757"/>
    <lineage>
        <taxon>Eukaryota</taxon>
        <taxon>Viridiplantae</taxon>
        <taxon>Streptophyta</taxon>
        <taxon>Embryophyta</taxon>
        <taxon>Tracheophyta</taxon>
        <taxon>Spermatophyta</taxon>
        <taxon>Magnoliopsida</taxon>
        <taxon>eudicotyledons</taxon>
        <taxon>Gunneridae</taxon>
        <taxon>Pentapetalae</taxon>
        <taxon>rosids</taxon>
        <taxon>fabids</taxon>
        <taxon>Fagales</taxon>
        <taxon>Myricaceae</taxon>
        <taxon>Morella</taxon>
    </lineage>
</organism>
<sequence>MAVERMRKHLAFVIMNTCKSPAYDGPLDRTALHATVLTQEDTELVGKLLERLEARSTTADHKGHPRVDVMAFNRQNLNAFDTAVTSSENEHSVIALRSVGPTLPQRIVEDEDKIEEHVKEGRGRCKRSC</sequence>
<evidence type="ECO:0000313" key="1">
    <source>
        <dbReference type="EMBL" id="KAB1226725.1"/>
    </source>
</evidence>